<name>A0A6J4GFZ4_9FLAO</name>
<dbReference type="Proteomes" id="UP000479938">
    <property type="component" value="Unassembled WGS sequence"/>
</dbReference>
<evidence type="ECO:0000313" key="1">
    <source>
        <dbReference type="EMBL" id="CAA9197212.1"/>
    </source>
</evidence>
<accession>A0A6J4GFZ4</accession>
<protein>
    <submittedName>
        <fullName evidence="1">Uncharacterized protein</fullName>
    </submittedName>
</protein>
<evidence type="ECO:0000313" key="2">
    <source>
        <dbReference type="Proteomes" id="UP000479938"/>
    </source>
</evidence>
<proteinExistence type="predicted"/>
<reference evidence="1 2" key="1">
    <citation type="submission" date="2020-02" db="EMBL/GenBank/DDBJ databases">
        <authorList>
            <person name="Criscuolo A."/>
        </authorList>
    </citation>
    <scope>NUCLEOTIDE SEQUENCE [LARGE SCALE GENOMIC DNA]</scope>
    <source>
        <strain evidence="1">CIP105534</strain>
    </source>
</reference>
<sequence>MVVVMLRKVEVKEGGVYKLNKTFTISPELTGALGVYSSAESQLFYTNEIVTGELKITHLDISKSIIAGSFWFDALNDKRAKVEIREGRFGWNY</sequence>
<gene>
    <name evidence="1" type="ORF">FLA105534_01521</name>
</gene>
<keyword evidence="2" id="KW-1185">Reference proteome</keyword>
<organism evidence="1 2">
    <name type="scientific">Flavobacterium bizetiae</name>
    <dbReference type="NCBI Taxonomy" id="2704140"/>
    <lineage>
        <taxon>Bacteria</taxon>
        <taxon>Pseudomonadati</taxon>
        <taxon>Bacteroidota</taxon>
        <taxon>Flavobacteriia</taxon>
        <taxon>Flavobacteriales</taxon>
        <taxon>Flavobacteriaceae</taxon>
        <taxon>Flavobacterium</taxon>
    </lineage>
</organism>
<dbReference type="AlphaFoldDB" id="A0A6J4GFZ4"/>
<dbReference type="EMBL" id="CADCSU010000068">
    <property type="protein sequence ID" value="CAA9197212.1"/>
    <property type="molecule type" value="Genomic_DNA"/>
</dbReference>